<sequence length="467" mass="51252">MYSLNTTTFDKNDSSGSLGNFKSVFDKLNTEKSSEPSELPPSKPSNLSDSKKTPGSKPGSVVSDKKDSESHISPEPRQTSPKSNSKLESRAFPAAIYEKHIAKHSLFLNGFSAKNRSASMTPLASESPTSSRSNSQASRKYEKESDPISPKPRFGSIAKSFSKLSLSEASSPEPSSPETQTQHTETHPSNKYKRGSNVVVKLNPEIFSKVQRPHPTEAESASQKHLFQRKLAPKLFTNKKSSSQLKKTESIKDSTSHEPIARSPTKNVYQRSKSYYSTEPNDSQQPIVEKNFFTQNSFSKRVHLSNGIYSSKSIYKFLESEHAAKSLVADNSQVTEDDLNKLDSSSKYSKELYSISNIGIDSKLPPIDIPHSSFDLSIPITATSGDTARNSNATLSDRTSNTPKPSPKSKQIFSNQQAPSPAKTDQSSPKIVSSSGKNLQPQPPTSPTISNQLPGFQKFGFMFNDVN</sequence>
<feature type="region of interest" description="Disordered" evidence="1">
    <location>
        <begin position="1"/>
        <end position="87"/>
    </location>
</feature>
<feature type="compositionally biased region" description="Basic and acidic residues" evidence="1">
    <location>
        <begin position="246"/>
        <end position="260"/>
    </location>
</feature>
<feature type="compositionally biased region" description="Polar residues" evidence="1">
    <location>
        <begin position="117"/>
        <end position="138"/>
    </location>
</feature>
<dbReference type="AlphaFoldDB" id="A0A2T9ZCT0"/>
<reference evidence="2 3" key="1">
    <citation type="journal article" date="2018" name="MBio">
        <title>Comparative Genomics Reveals the Core Gene Toolbox for the Fungus-Insect Symbiosis.</title>
        <authorList>
            <person name="Wang Y."/>
            <person name="Stata M."/>
            <person name="Wang W."/>
            <person name="Stajich J.E."/>
            <person name="White M.M."/>
            <person name="Moncalvo J.M."/>
        </authorList>
    </citation>
    <scope>NUCLEOTIDE SEQUENCE [LARGE SCALE GENOMIC DNA]</scope>
    <source>
        <strain evidence="2 3">SC-DP-2</strain>
    </source>
</reference>
<proteinExistence type="predicted"/>
<feature type="compositionally biased region" description="Basic and acidic residues" evidence="1">
    <location>
        <begin position="24"/>
        <end position="35"/>
    </location>
</feature>
<comment type="caution">
    <text evidence="2">The sequence shown here is derived from an EMBL/GenBank/DDBJ whole genome shotgun (WGS) entry which is preliminary data.</text>
</comment>
<feature type="region of interest" description="Disordered" evidence="1">
    <location>
        <begin position="117"/>
        <end position="286"/>
    </location>
</feature>
<evidence type="ECO:0000313" key="3">
    <source>
        <dbReference type="Proteomes" id="UP000245609"/>
    </source>
</evidence>
<feature type="region of interest" description="Disordered" evidence="1">
    <location>
        <begin position="382"/>
        <end position="454"/>
    </location>
</feature>
<evidence type="ECO:0000313" key="2">
    <source>
        <dbReference type="EMBL" id="PVV02396.1"/>
    </source>
</evidence>
<protein>
    <submittedName>
        <fullName evidence="2">Uncharacterized protein</fullName>
    </submittedName>
</protein>
<organism evidence="2 3">
    <name type="scientific">Smittium megazygosporum</name>
    <dbReference type="NCBI Taxonomy" id="133381"/>
    <lineage>
        <taxon>Eukaryota</taxon>
        <taxon>Fungi</taxon>
        <taxon>Fungi incertae sedis</taxon>
        <taxon>Zoopagomycota</taxon>
        <taxon>Kickxellomycotina</taxon>
        <taxon>Harpellomycetes</taxon>
        <taxon>Harpellales</taxon>
        <taxon>Legeriomycetaceae</taxon>
        <taxon>Smittium</taxon>
    </lineage>
</organism>
<feature type="compositionally biased region" description="Polar residues" evidence="1">
    <location>
        <begin position="177"/>
        <end position="189"/>
    </location>
</feature>
<feature type="compositionally biased region" description="Polar residues" evidence="1">
    <location>
        <begin position="264"/>
        <end position="286"/>
    </location>
</feature>
<name>A0A2T9ZCT0_9FUNG</name>
<accession>A0A2T9ZCT0</accession>
<evidence type="ECO:0000256" key="1">
    <source>
        <dbReference type="SAM" id="MobiDB-lite"/>
    </source>
</evidence>
<feature type="compositionally biased region" description="Polar residues" evidence="1">
    <location>
        <begin position="76"/>
        <end position="86"/>
    </location>
</feature>
<feature type="compositionally biased region" description="Low complexity" evidence="1">
    <location>
        <begin position="158"/>
        <end position="173"/>
    </location>
</feature>
<keyword evidence="3" id="KW-1185">Reference proteome</keyword>
<feature type="compositionally biased region" description="Polar residues" evidence="1">
    <location>
        <begin position="382"/>
        <end position="440"/>
    </location>
</feature>
<dbReference type="Proteomes" id="UP000245609">
    <property type="component" value="Unassembled WGS sequence"/>
</dbReference>
<feature type="compositionally biased region" description="Basic and acidic residues" evidence="1">
    <location>
        <begin position="63"/>
        <end position="74"/>
    </location>
</feature>
<feature type="compositionally biased region" description="Polar residues" evidence="1">
    <location>
        <begin position="1"/>
        <end position="20"/>
    </location>
</feature>
<dbReference type="EMBL" id="MBFS01000480">
    <property type="protein sequence ID" value="PVV02396.1"/>
    <property type="molecule type" value="Genomic_DNA"/>
</dbReference>
<gene>
    <name evidence="2" type="ORF">BB560_003152</name>
</gene>